<dbReference type="RefSeq" id="WP_245438313.1">
    <property type="nucleotide sequence ID" value="NZ_JACHXH010000025.1"/>
</dbReference>
<dbReference type="Proteomes" id="UP000518315">
    <property type="component" value="Unassembled WGS sequence"/>
</dbReference>
<evidence type="ECO:0000313" key="2">
    <source>
        <dbReference type="EMBL" id="MBB3137828.1"/>
    </source>
</evidence>
<evidence type="ECO:0000313" key="3">
    <source>
        <dbReference type="Proteomes" id="UP000518315"/>
    </source>
</evidence>
<reference evidence="2 3" key="1">
    <citation type="submission" date="2020-08" db="EMBL/GenBank/DDBJ databases">
        <title>Genomic Encyclopedia of Type Strains, Phase III (KMG-III): the genomes of soil and plant-associated and newly described type strains.</title>
        <authorList>
            <person name="Whitman W."/>
        </authorList>
    </citation>
    <scope>NUCLEOTIDE SEQUENCE [LARGE SCALE GENOMIC DNA]</scope>
    <source>
        <strain evidence="2 3">CECT 4113</strain>
    </source>
</reference>
<dbReference type="AlphaFoldDB" id="A0A7W5BSA2"/>
<organism evidence="2 3">
    <name type="scientific">Rhizobium pisi</name>
    <dbReference type="NCBI Taxonomy" id="574561"/>
    <lineage>
        <taxon>Bacteria</taxon>
        <taxon>Pseudomonadati</taxon>
        <taxon>Pseudomonadota</taxon>
        <taxon>Alphaproteobacteria</taxon>
        <taxon>Hyphomicrobiales</taxon>
        <taxon>Rhizobiaceae</taxon>
        <taxon>Rhizobium/Agrobacterium group</taxon>
        <taxon>Rhizobium</taxon>
    </lineage>
</organism>
<accession>A0A7W5BSA2</accession>
<dbReference type="EMBL" id="JACHXH010000025">
    <property type="protein sequence ID" value="MBB3137828.1"/>
    <property type="molecule type" value="Genomic_DNA"/>
</dbReference>
<sequence>MTAVDRKVRLSPAAPKRPVSAEGVEHARKERVLEKAGAGAAEMEPINCPCCKQPVAAPTLEIVVDRYDVTPLQARILGAVWRGKGMPVQTERIFDAMYVDDPDGGPSPTRMYAAFKVALCHLRTRLDGSGIGIENVGYRQGYRLVMAGEITPARRA</sequence>
<proteinExistence type="predicted"/>
<comment type="caution">
    <text evidence="2">The sequence shown here is derived from an EMBL/GenBank/DDBJ whole genome shotgun (WGS) entry which is preliminary data.</text>
</comment>
<keyword evidence="3" id="KW-1185">Reference proteome</keyword>
<name>A0A7W5BSA2_9HYPH</name>
<evidence type="ECO:0000256" key="1">
    <source>
        <dbReference type="SAM" id="MobiDB-lite"/>
    </source>
</evidence>
<feature type="region of interest" description="Disordered" evidence="1">
    <location>
        <begin position="1"/>
        <end position="27"/>
    </location>
</feature>
<protein>
    <submittedName>
        <fullName evidence="2">Uncharacterized protein</fullName>
    </submittedName>
</protein>
<gene>
    <name evidence="2" type="ORF">FHS26_005596</name>
</gene>